<dbReference type="Pfam" id="PF13412">
    <property type="entry name" value="HTH_24"/>
    <property type="match status" value="1"/>
</dbReference>
<dbReference type="InterPro" id="IPR019887">
    <property type="entry name" value="Tscrpt_reg_AsnC/Lrp_C"/>
</dbReference>
<dbReference type="GO" id="GO:0005829">
    <property type="term" value="C:cytosol"/>
    <property type="evidence" value="ECO:0007669"/>
    <property type="project" value="TreeGrafter"/>
</dbReference>
<keyword evidence="2" id="KW-0238">DNA-binding</keyword>
<evidence type="ECO:0000256" key="2">
    <source>
        <dbReference type="ARBA" id="ARBA00023125"/>
    </source>
</evidence>
<dbReference type="GO" id="GO:0006355">
    <property type="term" value="P:regulation of DNA-templated transcription"/>
    <property type="evidence" value="ECO:0007669"/>
    <property type="project" value="UniProtKB-ARBA"/>
</dbReference>
<feature type="domain" description="HTH asnC-type" evidence="4">
    <location>
        <begin position="7"/>
        <end position="53"/>
    </location>
</feature>
<dbReference type="Gene3D" id="3.30.70.920">
    <property type="match status" value="1"/>
</dbReference>
<dbReference type="RefSeq" id="WP_046508735.1">
    <property type="nucleotide sequence ID" value="NZ_LAQL01000006.1"/>
</dbReference>
<evidence type="ECO:0000313" key="5">
    <source>
        <dbReference type="EMBL" id="KLN60683.1"/>
    </source>
</evidence>
<dbReference type="InterPro" id="IPR019888">
    <property type="entry name" value="Tscrpt_reg_AsnC-like"/>
</dbReference>
<dbReference type="CDD" id="cd00090">
    <property type="entry name" value="HTH_ARSR"/>
    <property type="match status" value="1"/>
</dbReference>
<accession>A0A0H2ME91</accession>
<keyword evidence="6" id="KW-1185">Reference proteome</keyword>
<dbReference type="AlphaFoldDB" id="A0A0H2ME91"/>
<dbReference type="InterPro" id="IPR036388">
    <property type="entry name" value="WH-like_DNA-bd_sf"/>
</dbReference>
<dbReference type="PANTHER" id="PTHR30154">
    <property type="entry name" value="LEUCINE-RESPONSIVE REGULATORY PROTEIN"/>
    <property type="match status" value="1"/>
</dbReference>
<protein>
    <submittedName>
        <fullName evidence="5">Leucine-responsive regulatory protein</fullName>
    </submittedName>
</protein>
<dbReference type="InterPro" id="IPR036390">
    <property type="entry name" value="WH_DNA-bd_sf"/>
</dbReference>
<sequence>MSFSQQLDRIDQKILSILQQEARITNQDLSDRVNLSPSSCLNRVRKLEERGFIGPYFGMIDLERVCRSVMVIATVTLKDHSRDQFKAFQDYVQKIPEVVECYMVSGSFDFCLRIVAPDMGRYNEINDYLLDATDTPGVMNISSHVVLNTSKHFSGYPIEKLL</sequence>
<dbReference type="PROSITE" id="PS00519">
    <property type="entry name" value="HTH_ASNC_1"/>
    <property type="match status" value="1"/>
</dbReference>
<dbReference type="PANTHER" id="PTHR30154:SF34">
    <property type="entry name" value="TRANSCRIPTIONAL REGULATOR AZLB"/>
    <property type="match status" value="1"/>
</dbReference>
<dbReference type="SUPFAM" id="SSF54909">
    <property type="entry name" value="Dimeric alpha+beta barrel"/>
    <property type="match status" value="1"/>
</dbReference>
<dbReference type="EMBL" id="LAQL01000006">
    <property type="protein sequence ID" value="KLN60683.1"/>
    <property type="molecule type" value="Genomic_DNA"/>
</dbReference>
<keyword evidence="1" id="KW-0805">Transcription regulation</keyword>
<comment type="caution">
    <text evidence="5">The sequence shown here is derived from an EMBL/GenBank/DDBJ whole genome shotgun (WGS) entry which is preliminary data.</text>
</comment>
<dbReference type="PRINTS" id="PR00033">
    <property type="entry name" value="HTHASNC"/>
</dbReference>
<organism evidence="5 6">
    <name type="scientific">Kiloniella spongiae</name>
    <dbReference type="NCBI Taxonomy" id="1489064"/>
    <lineage>
        <taxon>Bacteria</taxon>
        <taxon>Pseudomonadati</taxon>
        <taxon>Pseudomonadota</taxon>
        <taxon>Alphaproteobacteria</taxon>
        <taxon>Rhodospirillales</taxon>
        <taxon>Kiloniellaceae</taxon>
        <taxon>Kiloniella</taxon>
    </lineage>
</organism>
<dbReference type="STRING" id="1489064.WH96_09295"/>
<dbReference type="Proteomes" id="UP000035444">
    <property type="component" value="Unassembled WGS sequence"/>
</dbReference>
<proteinExistence type="predicted"/>
<dbReference type="InterPro" id="IPR011991">
    <property type="entry name" value="ArsR-like_HTH"/>
</dbReference>
<dbReference type="InterPro" id="IPR011008">
    <property type="entry name" value="Dimeric_a/b-barrel"/>
</dbReference>
<name>A0A0H2ME91_9PROT</name>
<dbReference type="Gene3D" id="1.10.10.10">
    <property type="entry name" value="Winged helix-like DNA-binding domain superfamily/Winged helix DNA-binding domain"/>
    <property type="match status" value="1"/>
</dbReference>
<dbReference type="OrthoDB" id="9803143at2"/>
<gene>
    <name evidence="5" type="ORF">WH96_09295</name>
</gene>
<keyword evidence="3" id="KW-0804">Transcription</keyword>
<reference evidence="5 6" key="1">
    <citation type="submission" date="2015-03" db="EMBL/GenBank/DDBJ databases">
        <title>Genome Sequence of Kiloniella spongiae MEBiC09566, isolated from a marine sponge.</title>
        <authorList>
            <person name="Shao Z."/>
            <person name="Wang L."/>
            <person name="Li X."/>
        </authorList>
    </citation>
    <scope>NUCLEOTIDE SEQUENCE [LARGE SCALE GENOMIC DNA]</scope>
    <source>
        <strain evidence="5 6">MEBiC09566</strain>
    </source>
</reference>
<dbReference type="SUPFAM" id="SSF46785">
    <property type="entry name" value="Winged helix' DNA-binding domain"/>
    <property type="match status" value="1"/>
</dbReference>
<dbReference type="PROSITE" id="PS50956">
    <property type="entry name" value="HTH_ASNC_2"/>
    <property type="match status" value="1"/>
</dbReference>
<dbReference type="InterPro" id="IPR000485">
    <property type="entry name" value="AsnC-type_HTH_dom"/>
</dbReference>
<evidence type="ECO:0000259" key="4">
    <source>
        <dbReference type="PROSITE" id="PS50956"/>
    </source>
</evidence>
<dbReference type="GO" id="GO:0043565">
    <property type="term" value="F:sequence-specific DNA binding"/>
    <property type="evidence" value="ECO:0007669"/>
    <property type="project" value="InterPro"/>
</dbReference>
<evidence type="ECO:0000313" key="6">
    <source>
        <dbReference type="Proteomes" id="UP000035444"/>
    </source>
</evidence>
<evidence type="ECO:0000256" key="1">
    <source>
        <dbReference type="ARBA" id="ARBA00023015"/>
    </source>
</evidence>
<evidence type="ECO:0000256" key="3">
    <source>
        <dbReference type="ARBA" id="ARBA00023163"/>
    </source>
</evidence>
<dbReference type="GO" id="GO:0043200">
    <property type="term" value="P:response to amino acid"/>
    <property type="evidence" value="ECO:0007669"/>
    <property type="project" value="TreeGrafter"/>
</dbReference>
<dbReference type="Pfam" id="PF01037">
    <property type="entry name" value="AsnC_trans_reg"/>
    <property type="match status" value="1"/>
</dbReference>
<dbReference type="InterPro" id="IPR019885">
    <property type="entry name" value="Tscrpt_reg_HTH_AsnC-type_CS"/>
</dbReference>
<dbReference type="SMART" id="SM00344">
    <property type="entry name" value="HTH_ASNC"/>
    <property type="match status" value="1"/>
</dbReference>